<evidence type="ECO:0000313" key="2">
    <source>
        <dbReference type="Proteomes" id="UP000460287"/>
    </source>
</evidence>
<sequence>MLKQEETDNVKLKKETDHFTILYCETDSSCIENVADILESSYKSITENLKEGLEEKLVIGLYPNHDSLTEGLGIGDIPEWVRGGLAKDKIAIASPLF</sequence>
<accession>A0A7X2N0L8</accession>
<keyword evidence="2" id="KW-1185">Reference proteome</keyword>
<proteinExistence type="predicted"/>
<dbReference type="Proteomes" id="UP000460287">
    <property type="component" value="Unassembled WGS sequence"/>
</dbReference>
<comment type="caution">
    <text evidence="1">The sequence shown here is derived from an EMBL/GenBank/DDBJ whole genome shotgun (WGS) entry which is preliminary data.</text>
</comment>
<dbReference type="AlphaFoldDB" id="A0A7X2N0L8"/>
<organism evidence="1 2">
    <name type="scientific">Inconstantimicrobium porci</name>
    <dbReference type="NCBI Taxonomy" id="2652291"/>
    <lineage>
        <taxon>Bacteria</taxon>
        <taxon>Bacillati</taxon>
        <taxon>Bacillota</taxon>
        <taxon>Clostridia</taxon>
        <taxon>Eubacteriales</taxon>
        <taxon>Clostridiaceae</taxon>
        <taxon>Inconstantimicrobium</taxon>
    </lineage>
</organism>
<protein>
    <submittedName>
        <fullName evidence="1">Uncharacterized protein</fullName>
    </submittedName>
</protein>
<dbReference type="EMBL" id="VULX01000021">
    <property type="protein sequence ID" value="MSR92045.1"/>
    <property type="molecule type" value="Genomic_DNA"/>
</dbReference>
<gene>
    <name evidence="1" type="ORF">FYJ33_11740</name>
</gene>
<name>A0A7X2N0L8_9CLOT</name>
<evidence type="ECO:0000313" key="1">
    <source>
        <dbReference type="EMBL" id="MSR92045.1"/>
    </source>
</evidence>
<dbReference type="RefSeq" id="WP_154531945.1">
    <property type="nucleotide sequence ID" value="NZ_VULX01000021.1"/>
</dbReference>
<reference evidence="1 2" key="1">
    <citation type="submission" date="2019-08" db="EMBL/GenBank/DDBJ databases">
        <title>In-depth cultivation of the pig gut microbiome towards novel bacterial diversity and tailored functional studies.</title>
        <authorList>
            <person name="Wylensek D."/>
            <person name="Hitch T.C.A."/>
            <person name="Clavel T."/>
        </authorList>
    </citation>
    <scope>NUCLEOTIDE SEQUENCE [LARGE SCALE GENOMIC DNA]</scope>
    <source>
        <strain evidence="1 2">WCA-383-APC-5B</strain>
    </source>
</reference>